<reference evidence="2 3" key="1">
    <citation type="journal article" date="2012" name="Genome Biol.">
        <title>Genome and low-iron response of an oceanic diatom adapted to chronic iron limitation.</title>
        <authorList>
            <person name="Lommer M."/>
            <person name="Specht M."/>
            <person name="Roy A.S."/>
            <person name="Kraemer L."/>
            <person name="Andreson R."/>
            <person name="Gutowska M.A."/>
            <person name="Wolf J."/>
            <person name="Bergner S.V."/>
            <person name="Schilhabel M.B."/>
            <person name="Klostermeier U.C."/>
            <person name="Beiko R.G."/>
            <person name="Rosenstiel P."/>
            <person name="Hippler M."/>
            <person name="Laroche J."/>
        </authorList>
    </citation>
    <scope>NUCLEOTIDE SEQUENCE [LARGE SCALE GENOMIC DNA]</scope>
    <source>
        <strain evidence="2 3">CCMP1005</strain>
    </source>
</reference>
<dbReference type="OrthoDB" id="10614401at2759"/>
<protein>
    <submittedName>
        <fullName evidence="2">Uncharacterized protein</fullName>
    </submittedName>
</protein>
<comment type="caution">
    <text evidence="2">The sequence shown here is derived from an EMBL/GenBank/DDBJ whole genome shotgun (WGS) entry which is preliminary data.</text>
</comment>
<keyword evidence="3" id="KW-1185">Reference proteome</keyword>
<proteinExistence type="predicted"/>
<name>K0RN26_THAOC</name>
<dbReference type="OMA" id="WSINIRS"/>
<dbReference type="EMBL" id="AGNL01034646">
    <property type="protein sequence ID" value="EJK55148.1"/>
    <property type="molecule type" value="Genomic_DNA"/>
</dbReference>
<organism evidence="2 3">
    <name type="scientific">Thalassiosira oceanica</name>
    <name type="common">Marine diatom</name>
    <dbReference type="NCBI Taxonomy" id="159749"/>
    <lineage>
        <taxon>Eukaryota</taxon>
        <taxon>Sar</taxon>
        <taxon>Stramenopiles</taxon>
        <taxon>Ochrophyta</taxon>
        <taxon>Bacillariophyta</taxon>
        <taxon>Coscinodiscophyceae</taxon>
        <taxon>Thalassiosirophycidae</taxon>
        <taxon>Thalassiosirales</taxon>
        <taxon>Thalassiosiraceae</taxon>
        <taxon>Thalassiosira</taxon>
    </lineage>
</organism>
<feature type="region of interest" description="Disordered" evidence="1">
    <location>
        <begin position="289"/>
        <end position="319"/>
    </location>
</feature>
<dbReference type="Proteomes" id="UP000266841">
    <property type="component" value="Unassembled WGS sequence"/>
</dbReference>
<feature type="region of interest" description="Disordered" evidence="1">
    <location>
        <begin position="359"/>
        <end position="404"/>
    </location>
</feature>
<feature type="compositionally biased region" description="Polar residues" evidence="1">
    <location>
        <begin position="359"/>
        <end position="371"/>
    </location>
</feature>
<dbReference type="AlphaFoldDB" id="K0RN26"/>
<accession>K0RN26</accession>
<feature type="compositionally biased region" description="Basic residues" evidence="1">
    <location>
        <begin position="380"/>
        <end position="393"/>
    </location>
</feature>
<feature type="compositionally biased region" description="Low complexity" evidence="1">
    <location>
        <begin position="300"/>
        <end position="310"/>
    </location>
</feature>
<gene>
    <name evidence="2" type="ORF">THAOC_25152</name>
</gene>
<evidence type="ECO:0000256" key="1">
    <source>
        <dbReference type="SAM" id="MobiDB-lite"/>
    </source>
</evidence>
<sequence length="416" mass="45834">MLSGIETIEPFDWEGEPHTVGHTSHSTRGAVSGLDSIRHFTSGDAASSTEQSILRSLLTDAKVDVSLEGVPQREYNEADLALLEDELRDESIKGLSDRAIAELNVQGKTSLFGSILRMFDVPISELEENKGSAQSKEAEFKSADHSLKECDDLVLSSAEIVRSVHLTARPGDIPPAMDSKEFTLAVLAFLSSNVPFLSEDESSYRPPGDQSSQEGWDQLRDTLPVLPLIKSVDPDWSINIRSFKRVRPLVSLKSGTKIRKDHERMDSDENFRRKERLYVSELPYTSSVDLQPMPPPVSCGTGSTTGSSSTNLGQLNDRPHSMARYVSRRRLVPHIKPVNFGKEELALMISGHFYQPSQIFGNKSSKSKGTSATQKEKAGTKKAKGSSAKHPKPQAKLIHSDSKKDYSDLADIDILD</sequence>
<evidence type="ECO:0000313" key="3">
    <source>
        <dbReference type="Proteomes" id="UP000266841"/>
    </source>
</evidence>
<evidence type="ECO:0000313" key="2">
    <source>
        <dbReference type="EMBL" id="EJK55148.1"/>
    </source>
</evidence>
<dbReference type="eggNOG" id="ENOG502QYV1">
    <property type="taxonomic scope" value="Eukaryota"/>
</dbReference>